<evidence type="ECO:0000313" key="2">
    <source>
        <dbReference type="EMBL" id="KAF1817169.1"/>
    </source>
</evidence>
<dbReference type="OrthoDB" id="1879366at2759"/>
<gene>
    <name evidence="2 4" type="ORF">P152DRAFT_510453</name>
</gene>
<reference evidence="2 4" key="1">
    <citation type="submission" date="2020-01" db="EMBL/GenBank/DDBJ databases">
        <authorList>
            <consortium name="DOE Joint Genome Institute"/>
            <person name="Haridas S."/>
            <person name="Albert R."/>
            <person name="Binder M."/>
            <person name="Bloem J."/>
            <person name="Labutti K."/>
            <person name="Salamov A."/>
            <person name="Andreopoulos B."/>
            <person name="Baker S.E."/>
            <person name="Barry K."/>
            <person name="Bills G."/>
            <person name="Bluhm B.H."/>
            <person name="Cannon C."/>
            <person name="Castanera R."/>
            <person name="Culley D.E."/>
            <person name="Daum C."/>
            <person name="Ezra D."/>
            <person name="Gonzalez J.B."/>
            <person name="Henrissat B."/>
            <person name="Kuo A."/>
            <person name="Liang C."/>
            <person name="Lipzen A."/>
            <person name="Lutzoni F."/>
            <person name="Magnuson J."/>
            <person name="Mondo S."/>
            <person name="Nolan M."/>
            <person name="Ohm R."/>
            <person name="Pangilinan J."/>
            <person name="Park H.-J."/>
            <person name="Ramirez L."/>
            <person name="Alfaro M."/>
            <person name="Sun H."/>
            <person name="Tritt A."/>
            <person name="Yoshinaga Y."/>
            <person name="Zwiers L.-H."/>
            <person name="Turgeon B.G."/>
            <person name="Goodwin S.B."/>
            <person name="Spatafora J.W."/>
            <person name="Crous P.W."/>
            <person name="Grigoriev I.V."/>
        </authorList>
    </citation>
    <scope>NUCLEOTIDE SEQUENCE</scope>
    <source>
        <strain evidence="2 4">CBS 781.70</strain>
    </source>
</reference>
<evidence type="ECO:0000313" key="4">
    <source>
        <dbReference type="RefSeq" id="XP_033538800.1"/>
    </source>
</evidence>
<evidence type="ECO:0000259" key="1">
    <source>
        <dbReference type="Pfam" id="PF01425"/>
    </source>
</evidence>
<reference evidence="4" key="2">
    <citation type="submission" date="2020-04" db="EMBL/GenBank/DDBJ databases">
        <authorList>
            <consortium name="NCBI Genome Project"/>
        </authorList>
    </citation>
    <scope>NUCLEOTIDE SEQUENCE</scope>
    <source>
        <strain evidence="4">CBS 781.70</strain>
    </source>
</reference>
<feature type="domain" description="Amidase" evidence="1">
    <location>
        <begin position="38"/>
        <end position="133"/>
    </location>
</feature>
<sequence>MIVQRRSVGCQITKGPPTRQNTLEEIFTAQVFHIRGNPSGGPLKGKSVCLKDCIVVAGVLQFFGTNAFAPWTPQRDAIVITRALDTGAEVVGTATCENFGNSTWSFTSAQRVVENPLAEGYSSGGSTSGGAALDKLDDRILGAPPRGSASFTESLRPTLSGATGFMVGILVEGFEHQLVGPPIKDLVMRAARRFETLGAIVEQVSVPCHMEGPAVWAIQQHIPGAFNLLGLQHGRRGLYPTEFEEARLPWTNASFQRLFPATMNTMINGLYLAKNFPGLYAKTLNLAQLLTDSYEKLFKTYDMVVMPTTPCVAPKHVDGRQGESPLKALKPSVGLSINTAIFNITGHPAMTIPIGSLPAKDNHAIQPPVGMQLLARRLCGKAQMPNTNEHRRVSPKNCRQFRRHSGYASGVCTVEGVMGPASQPLHTYSSPYPQTPSWNISKCNSYLNSQYLPVESVFCF</sequence>
<keyword evidence="3" id="KW-1185">Reference proteome</keyword>
<dbReference type="PANTHER" id="PTHR11895:SF170">
    <property type="entry name" value="AMIDASE"/>
    <property type="match status" value="1"/>
</dbReference>
<proteinExistence type="predicted"/>
<dbReference type="PANTHER" id="PTHR11895">
    <property type="entry name" value="TRANSAMIDASE"/>
    <property type="match status" value="1"/>
</dbReference>
<dbReference type="GO" id="GO:0003824">
    <property type="term" value="F:catalytic activity"/>
    <property type="evidence" value="ECO:0007669"/>
    <property type="project" value="InterPro"/>
</dbReference>
<dbReference type="InterPro" id="IPR000120">
    <property type="entry name" value="Amidase"/>
</dbReference>
<dbReference type="Gene3D" id="3.90.1300.10">
    <property type="entry name" value="Amidase signature (AS) domain"/>
    <property type="match status" value="2"/>
</dbReference>
<dbReference type="Proteomes" id="UP000504638">
    <property type="component" value="Unplaced"/>
</dbReference>
<dbReference type="Pfam" id="PF01425">
    <property type="entry name" value="Amidase"/>
    <property type="match status" value="2"/>
</dbReference>
<feature type="domain" description="Amidase" evidence="1">
    <location>
        <begin position="163"/>
        <end position="377"/>
    </location>
</feature>
<accession>A0A6G1GH21</accession>
<dbReference type="InterPro" id="IPR036928">
    <property type="entry name" value="AS_sf"/>
</dbReference>
<dbReference type="RefSeq" id="XP_033538800.1">
    <property type="nucleotide sequence ID" value="XM_033682660.1"/>
</dbReference>
<organism evidence="2">
    <name type="scientific">Eremomyces bilateralis CBS 781.70</name>
    <dbReference type="NCBI Taxonomy" id="1392243"/>
    <lineage>
        <taxon>Eukaryota</taxon>
        <taxon>Fungi</taxon>
        <taxon>Dikarya</taxon>
        <taxon>Ascomycota</taxon>
        <taxon>Pezizomycotina</taxon>
        <taxon>Dothideomycetes</taxon>
        <taxon>Dothideomycetes incertae sedis</taxon>
        <taxon>Eremomycetales</taxon>
        <taxon>Eremomycetaceae</taxon>
        <taxon>Eremomyces</taxon>
    </lineage>
</organism>
<dbReference type="InterPro" id="IPR023631">
    <property type="entry name" value="Amidase_dom"/>
</dbReference>
<dbReference type="GeneID" id="54423230"/>
<evidence type="ECO:0000313" key="3">
    <source>
        <dbReference type="Proteomes" id="UP000504638"/>
    </source>
</evidence>
<reference evidence="4" key="3">
    <citation type="submission" date="2025-04" db="UniProtKB">
        <authorList>
            <consortium name="RefSeq"/>
        </authorList>
    </citation>
    <scope>IDENTIFICATION</scope>
    <source>
        <strain evidence="4">CBS 781.70</strain>
    </source>
</reference>
<dbReference type="EMBL" id="ML975149">
    <property type="protein sequence ID" value="KAF1817169.1"/>
    <property type="molecule type" value="Genomic_DNA"/>
</dbReference>
<dbReference type="SUPFAM" id="SSF75304">
    <property type="entry name" value="Amidase signature (AS) enzymes"/>
    <property type="match status" value="1"/>
</dbReference>
<dbReference type="AlphaFoldDB" id="A0A6G1GH21"/>
<protein>
    <submittedName>
        <fullName evidence="2 4">Amidase signature enzyme</fullName>
    </submittedName>
</protein>
<name>A0A6G1GH21_9PEZI</name>